<reference evidence="1 2" key="1">
    <citation type="submission" date="2020-07" db="EMBL/GenBank/DDBJ databases">
        <title>Comparative genomics of pyrophilous fungi reveals a link between fire events and developmental genes.</title>
        <authorList>
            <consortium name="DOE Joint Genome Institute"/>
            <person name="Steindorff A.S."/>
            <person name="Carver A."/>
            <person name="Calhoun S."/>
            <person name="Stillman K."/>
            <person name="Liu H."/>
            <person name="Lipzen A."/>
            <person name="Pangilinan J."/>
            <person name="Labutti K."/>
            <person name="Bruns T.D."/>
            <person name="Grigoriev I.V."/>
        </authorList>
    </citation>
    <scope>NUCLEOTIDE SEQUENCE [LARGE SCALE GENOMIC DNA]</scope>
    <source>
        <strain evidence="1 2">CBS 144469</strain>
    </source>
</reference>
<name>A0A8H6MG38_9AGAR</name>
<gene>
    <name evidence="1" type="ORF">DFP72DRAFT_841250</name>
</gene>
<evidence type="ECO:0000313" key="1">
    <source>
        <dbReference type="EMBL" id="KAF6763112.1"/>
    </source>
</evidence>
<proteinExistence type="predicted"/>
<sequence>MSKLHYSRLTSPDESHLCARHSIGTLSPIDDDSITYILLDLGLLARKTQIRGDDEFNQEAQLGLQSAGRAPKFLQGARSDALTWPLMSRRHTILLRGDRLIQRCFRTTGLRAPELEGFKKFPSVLYLVWRESPRCFWWWCKSGSTLGLSLCLDTSAINGLGPMPLEAQGDQREPSSLLTQHVVIAIQSTWKCIASRAKERAGDPPQCMFSRIFDLPRPQARKFWPVPAYICTEVQTIHLLSADFTGNLTGYSDYSRKICETKMGIRRCKESLFRRPVDSRESKKDAVEETYGTKVPIWLLVCDGPFGSADGTGSSAAFAASVVLEQAGLRWSVDISVKTGHPYPSFGIRDPESRNPVYEYPLPWQQNFSVEKGYAAETFYFAPSKNEHA</sequence>
<dbReference type="AlphaFoldDB" id="A0A8H6MG38"/>
<organism evidence="1 2">
    <name type="scientific">Ephemerocybe angulata</name>
    <dbReference type="NCBI Taxonomy" id="980116"/>
    <lineage>
        <taxon>Eukaryota</taxon>
        <taxon>Fungi</taxon>
        <taxon>Dikarya</taxon>
        <taxon>Basidiomycota</taxon>
        <taxon>Agaricomycotina</taxon>
        <taxon>Agaricomycetes</taxon>
        <taxon>Agaricomycetidae</taxon>
        <taxon>Agaricales</taxon>
        <taxon>Agaricineae</taxon>
        <taxon>Psathyrellaceae</taxon>
        <taxon>Ephemerocybe</taxon>
    </lineage>
</organism>
<dbReference type="EMBL" id="JACGCI010000006">
    <property type="protein sequence ID" value="KAF6763112.1"/>
    <property type="molecule type" value="Genomic_DNA"/>
</dbReference>
<comment type="caution">
    <text evidence="1">The sequence shown here is derived from an EMBL/GenBank/DDBJ whole genome shotgun (WGS) entry which is preliminary data.</text>
</comment>
<dbReference type="Proteomes" id="UP000521943">
    <property type="component" value="Unassembled WGS sequence"/>
</dbReference>
<evidence type="ECO:0000313" key="2">
    <source>
        <dbReference type="Proteomes" id="UP000521943"/>
    </source>
</evidence>
<protein>
    <submittedName>
        <fullName evidence="1">Uncharacterized protein</fullName>
    </submittedName>
</protein>
<accession>A0A8H6MG38</accession>
<keyword evidence="2" id="KW-1185">Reference proteome</keyword>